<dbReference type="Proteomes" id="UP000013776">
    <property type="component" value="Unassembled WGS sequence"/>
</dbReference>
<dbReference type="InterPro" id="IPR001607">
    <property type="entry name" value="Znf_UBP"/>
</dbReference>
<keyword evidence="2" id="KW-0507">mRNA processing</keyword>
<dbReference type="CDD" id="cd02669">
    <property type="entry name" value="Peptidase_C19M"/>
    <property type="match status" value="1"/>
</dbReference>
<dbReference type="AlphaFoldDB" id="R4XFJ8"/>
<feature type="compositionally biased region" description="Basic and acidic residues" evidence="10">
    <location>
        <begin position="1"/>
        <end position="12"/>
    </location>
</feature>
<dbReference type="OrthoDB" id="10263353at2759"/>
<comment type="subcellular location">
    <subcellularLocation>
        <location evidence="1">Nucleus</location>
    </subcellularLocation>
</comment>
<dbReference type="GO" id="GO:0005681">
    <property type="term" value="C:spliceosomal complex"/>
    <property type="evidence" value="ECO:0007669"/>
    <property type="project" value="UniProtKB-KW"/>
</dbReference>
<keyword evidence="4" id="KW-0747">Spliceosome</keyword>
<dbReference type="PROSITE" id="PS50235">
    <property type="entry name" value="USP_3"/>
    <property type="match status" value="1"/>
</dbReference>
<gene>
    <name evidence="13" type="ORF">TAPDE_002052</name>
</gene>
<comment type="caution">
    <text evidence="13">The sequence shown here is derived from an EMBL/GenBank/DDBJ whole genome shotgun (WGS) entry which is preliminary data.</text>
</comment>
<dbReference type="SMART" id="SM00290">
    <property type="entry name" value="ZnF_UBP"/>
    <property type="match status" value="1"/>
</dbReference>
<keyword evidence="5 9" id="KW-0863">Zinc-finger</keyword>
<keyword evidence="8" id="KW-0539">Nucleus</keyword>
<dbReference type="SUPFAM" id="SSF54001">
    <property type="entry name" value="Cysteine proteinases"/>
    <property type="match status" value="1"/>
</dbReference>
<dbReference type="InterPro" id="IPR001394">
    <property type="entry name" value="Peptidase_C19_UCH"/>
</dbReference>
<feature type="compositionally biased region" description="Acidic residues" evidence="10">
    <location>
        <begin position="13"/>
        <end position="28"/>
    </location>
</feature>
<evidence type="ECO:0000259" key="11">
    <source>
        <dbReference type="PROSITE" id="PS50235"/>
    </source>
</evidence>
<dbReference type="InterPro" id="IPR050185">
    <property type="entry name" value="Ub_carboxyl-term_hydrolase"/>
</dbReference>
<evidence type="ECO:0000259" key="12">
    <source>
        <dbReference type="PROSITE" id="PS50271"/>
    </source>
</evidence>
<protein>
    <submittedName>
        <fullName evidence="13">Related to snRNP-associated protein</fullName>
    </submittedName>
</protein>
<evidence type="ECO:0000313" key="14">
    <source>
        <dbReference type="Proteomes" id="UP000013776"/>
    </source>
</evidence>
<keyword evidence="6" id="KW-0862">Zinc</keyword>
<evidence type="ECO:0000256" key="4">
    <source>
        <dbReference type="ARBA" id="ARBA00022728"/>
    </source>
</evidence>
<dbReference type="GO" id="GO:0008270">
    <property type="term" value="F:zinc ion binding"/>
    <property type="evidence" value="ECO:0007669"/>
    <property type="project" value="UniProtKB-KW"/>
</dbReference>
<evidence type="ECO:0000256" key="9">
    <source>
        <dbReference type="PROSITE-ProRule" id="PRU00502"/>
    </source>
</evidence>
<dbReference type="Gene3D" id="3.90.70.10">
    <property type="entry name" value="Cysteine proteinases"/>
    <property type="match status" value="1"/>
</dbReference>
<evidence type="ECO:0000256" key="7">
    <source>
        <dbReference type="ARBA" id="ARBA00023187"/>
    </source>
</evidence>
<feature type="region of interest" description="Disordered" evidence="10">
    <location>
        <begin position="1"/>
        <end position="31"/>
    </location>
</feature>
<dbReference type="GO" id="GO:0000245">
    <property type="term" value="P:spliceosomal complex assembly"/>
    <property type="evidence" value="ECO:0007669"/>
    <property type="project" value="InterPro"/>
</dbReference>
<dbReference type="PROSITE" id="PS50271">
    <property type="entry name" value="ZF_UBP"/>
    <property type="match status" value="1"/>
</dbReference>
<keyword evidence="14" id="KW-1185">Reference proteome</keyword>
<evidence type="ECO:0000256" key="6">
    <source>
        <dbReference type="ARBA" id="ARBA00022833"/>
    </source>
</evidence>
<dbReference type="STRING" id="1097556.R4XFJ8"/>
<dbReference type="Pfam" id="PF02148">
    <property type="entry name" value="zf-UBP"/>
    <property type="match status" value="1"/>
</dbReference>
<evidence type="ECO:0000256" key="3">
    <source>
        <dbReference type="ARBA" id="ARBA00022723"/>
    </source>
</evidence>
<reference evidence="13 14" key="1">
    <citation type="journal article" date="2013" name="MBio">
        <title>Genome sequencing of the plant pathogen Taphrina deformans, the causal agent of peach leaf curl.</title>
        <authorList>
            <person name="Cisse O.H."/>
            <person name="Almeida J.M.G.C.F."/>
            <person name="Fonseca A."/>
            <person name="Kumar A.A."/>
            <person name="Salojaervi J."/>
            <person name="Overmyer K."/>
            <person name="Hauser P.M."/>
            <person name="Pagni M."/>
        </authorList>
    </citation>
    <scope>NUCLEOTIDE SEQUENCE [LARGE SCALE GENOMIC DNA]</scope>
    <source>
        <strain evidence="14">PYCC 5710 / ATCC 11124 / CBS 356.35 / IMI 108563 / JCM 9778 / NBRC 8474</strain>
    </source>
</reference>
<dbReference type="eggNOG" id="KOG2026">
    <property type="taxonomic scope" value="Eukaryota"/>
</dbReference>
<evidence type="ECO:0000256" key="1">
    <source>
        <dbReference type="ARBA" id="ARBA00004123"/>
    </source>
</evidence>
<name>R4XFJ8_TAPDE</name>
<feature type="domain" description="UBP-type" evidence="12">
    <location>
        <begin position="35"/>
        <end position="132"/>
    </location>
</feature>
<evidence type="ECO:0000256" key="10">
    <source>
        <dbReference type="SAM" id="MobiDB-lite"/>
    </source>
</evidence>
<proteinExistence type="predicted"/>
<dbReference type="Gene3D" id="3.30.40.10">
    <property type="entry name" value="Zinc/RING finger domain, C3HC4 (zinc finger)"/>
    <property type="match status" value="1"/>
</dbReference>
<keyword evidence="3" id="KW-0479">Metal-binding</keyword>
<evidence type="ECO:0000313" key="13">
    <source>
        <dbReference type="EMBL" id="CCG82112.1"/>
    </source>
</evidence>
<keyword evidence="7" id="KW-0508">mRNA splicing</keyword>
<accession>R4XFJ8</accession>
<dbReference type="GO" id="GO:0016579">
    <property type="term" value="P:protein deubiquitination"/>
    <property type="evidence" value="ECO:0007669"/>
    <property type="project" value="InterPro"/>
</dbReference>
<dbReference type="EMBL" id="CAHR02000070">
    <property type="protein sequence ID" value="CCG82112.1"/>
    <property type="molecule type" value="Genomic_DNA"/>
</dbReference>
<dbReference type="InterPro" id="IPR013083">
    <property type="entry name" value="Znf_RING/FYVE/PHD"/>
</dbReference>
<evidence type="ECO:0000256" key="2">
    <source>
        <dbReference type="ARBA" id="ARBA00022664"/>
    </source>
</evidence>
<evidence type="ECO:0000256" key="8">
    <source>
        <dbReference type="ARBA" id="ARBA00023242"/>
    </source>
</evidence>
<dbReference type="SUPFAM" id="SSF57850">
    <property type="entry name" value="RING/U-box"/>
    <property type="match status" value="1"/>
</dbReference>
<dbReference type="VEuPathDB" id="FungiDB:TAPDE_002052"/>
<sequence length="474" mass="53491">MDRPAKRQKTVEDDSDSQESESGVEDVSENNADISQDLYMETVNRSQLDFDQEQVCCVTLSNMNVYSCLVCGKYYAGRSKSTPAFFHSLEDEHHVFINLSTRKVYVLPDGYENANKALDDIKYAVAPTFTKRQVADLDRTATISYDVARQPYRPGFVGMNTVAGHHHAGVILHALSHVRPLRNHLLLEHPPTKSEIVQGFGLLVRKLWSDRLLKSHISPHEFLRKVSASQHGGTINPLQSFATHLLNYLHRHLRPSPRSQESIISAWFQGRLTVESQTIAESSKDRRTRFEASASIARKHSPFLFLALDLPATPLFQDDVSGTVVPQVTVTELLGKYNGSEVQELPGSRRRFVLHALPRVLVLHLARDRKSDFRTERNKTVVSFPLTGLDLTSLVTPDDGTEPGPLVYDLLVNVTHEVTLNNAGDENHIYRVQVRDKATDKWMQMEGLLVQEIKRDMLNVGAPAVMQIWERRGS</sequence>
<evidence type="ECO:0000256" key="5">
    <source>
        <dbReference type="ARBA" id="ARBA00022771"/>
    </source>
</evidence>
<organism evidence="13 14">
    <name type="scientific">Taphrina deformans (strain PYCC 5710 / ATCC 11124 / CBS 356.35 / IMI 108563 / JCM 9778 / NBRC 8474)</name>
    <name type="common">Peach leaf curl fungus</name>
    <name type="synonym">Lalaria deformans</name>
    <dbReference type="NCBI Taxonomy" id="1097556"/>
    <lineage>
        <taxon>Eukaryota</taxon>
        <taxon>Fungi</taxon>
        <taxon>Dikarya</taxon>
        <taxon>Ascomycota</taxon>
        <taxon>Taphrinomycotina</taxon>
        <taxon>Taphrinomycetes</taxon>
        <taxon>Taphrinales</taxon>
        <taxon>Taphrinaceae</taxon>
        <taxon>Taphrina</taxon>
    </lineage>
</organism>
<feature type="domain" description="USP" evidence="11">
    <location>
        <begin position="157"/>
        <end position="472"/>
    </location>
</feature>
<dbReference type="InterPro" id="IPR028889">
    <property type="entry name" value="USP"/>
</dbReference>
<dbReference type="PANTHER" id="PTHR21646">
    <property type="entry name" value="UBIQUITIN CARBOXYL-TERMINAL HYDROLASE"/>
    <property type="match status" value="1"/>
</dbReference>
<dbReference type="Pfam" id="PF00443">
    <property type="entry name" value="UCH"/>
    <property type="match status" value="1"/>
</dbReference>
<dbReference type="PANTHER" id="PTHR21646:SF16">
    <property type="entry name" value="U4_U6.U5 TRI-SNRNP-ASSOCIATED PROTEIN 2"/>
    <property type="match status" value="1"/>
</dbReference>
<dbReference type="InterPro" id="IPR038765">
    <property type="entry name" value="Papain-like_cys_pep_sf"/>
</dbReference>
<dbReference type="GO" id="GO:0004843">
    <property type="term" value="F:cysteine-type deubiquitinase activity"/>
    <property type="evidence" value="ECO:0007669"/>
    <property type="project" value="InterPro"/>
</dbReference>
<dbReference type="InterPro" id="IPR033809">
    <property type="entry name" value="USP39"/>
</dbReference>